<reference evidence="3" key="1">
    <citation type="submission" date="2023-10" db="EMBL/GenBank/DDBJ databases">
        <title>Chromosome-level genome of the transformable northern wattle, Acacia crassicarpa.</title>
        <authorList>
            <person name="Massaro I."/>
            <person name="Sinha N.R."/>
            <person name="Poethig S."/>
            <person name="Leichty A.R."/>
        </authorList>
    </citation>
    <scope>NUCLEOTIDE SEQUENCE</scope>
    <source>
        <strain evidence="3">Acra3RX</strain>
        <tissue evidence="3">Leaf</tissue>
    </source>
</reference>
<dbReference type="PANTHER" id="PTHR13366:SF0">
    <property type="entry name" value="HEAT REPEAT-CONTAINING PROTEIN 6"/>
    <property type="match status" value="1"/>
</dbReference>
<organism evidence="3 4">
    <name type="scientific">Acacia crassicarpa</name>
    <name type="common">northern wattle</name>
    <dbReference type="NCBI Taxonomy" id="499986"/>
    <lineage>
        <taxon>Eukaryota</taxon>
        <taxon>Viridiplantae</taxon>
        <taxon>Streptophyta</taxon>
        <taxon>Embryophyta</taxon>
        <taxon>Tracheophyta</taxon>
        <taxon>Spermatophyta</taxon>
        <taxon>Magnoliopsida</taxon>
        <taxon>eudicotyledons</taxon>
        <taxon>Gunneridae</taxon>
        <taxon>Pentapetalae</taxon>
        <taxon>rosids</taxon>
        <taxon>fabids</taxon>
        <taxon>Fabales</taxon>
        <taxon>Fabaceae</taxon>
        <taxon>Caesalpinioideae</taxon>
        <taxon>mimosoid clade</taxon>
        <taxon>Acacieae</taxon>
        <taxon>Acacia</taxon>
    </lineage>
</organism>
<dbReference type="InterPro" id="IPR052107">
    <property type="entry name" value="HEAT6"/>
</dbReference>
<dbReference type="InterPro" id="IPR016024">
    <property type="entry name" value="ARM-type_fold"/>
</dbReference>
<dbReference type="Pfam" id="PF13251">
    <property type="entry name" value="DUF4042"/>
    <property type="match status" value="1"/>
</dbReference>
<dbReference type="InterPro" id="IPR011989">
    <property type="entry name" value="ARM-like"/>
</dbReference>
<feature type="compositionally biased region" description="Polar residues" evidence="1">
    <location>
        <begin position="330"/>
        <end position="344"/>
    </location>
</feature>
<protein>
    <recommendedName>
        <fullName evidence="2">DUF4042 domain-containing protein</fullName>
    </recommendedName>
</protein>
<dbReference type="PANTHER" id="PTHR13366">
    <property type="entry name" value="MALARIA ANTIGEN-RELATED"/>
    <property type="match status" value="1"/>
</dbReference>
<evidence type="ECO:0000256" key="1">
    <source>
        <dbReference type="SAM" id="MobiDB-lite"/>
    </source>
</evidence>
<evidence type="ECO:0000313" key="3">
    <source>
        <dbReference type="EMBL" id="KAK4262971.1"/>
    </source>
</evidence>
<gene>
    <name evidence="3" type="ORF">QN277_028455</name>
</gene>
<comment type="caution">
    <text evidence="3">The sequence shown here is derived from an EMBL/GenBank/DDBJ whole genome shotgun (WGS) entry which is preliminary data.</text>
</comment>
<dbReference type="Gene3D" id="1.25.10.10">
    <property type="entry name" value="Leucine-rich Repeat Variant"/>
    <property type="match status" value="3"/>
</dbReference>
<evidence type="ECO:0000259" key="2">
    <source>
        <dbReference type="Pfam" id="PF13251"/>
    </source>
</evidence>
<dbReference type="EMBL" id="JAWXYG010000009">
    <property type="protein sequence ID" value="KAK4262971.1"/>
    <property type="molecule type" value="Genomic_DNA"/>
</dbReference>
<feature type="domain" description="DUF4042" evidence="2">
    <location>
        <begin position="408"/>
        <end position="590"/>
    </location>
</feature>
<name>A0AAE1J385_9FABA</name>
<evidence type="ECO:0000313" key="4">
    <source>
        <dbReference type="Proteomes" id="UP001293593"/>
    </source>
</evidence>
<dbReference type="AlphaFoldDB" id="A0AAE1J385"/>
<dbReference type="Proteomes" id="UP001293593">
    <property type="component" value="Unassembled WGS sequence"/>
</dbReference>
<dbReference type="InterPro" id="IPR025283">
    <property type="entry name" value="DUF4042"/>
</dbReference>
<feature type="region of interest" description="Disordered" evidence="1">
    <location>
        <begin position="330"/>
        <end position="378"/>
    </location>
</feature>
<sequence length="1211" mass="134480">MADTDSGTSPSPSSVRSWRTAFLTLRDEILTPPPRTSIAQMLHNLIFSHSHALLSAVPELPSHEVLSDILFMLELVATTSASEEELTQVFTQTSRLIHDVSRRVYLEINALSLTRLLNCSEKMLDLFIGKAVKGDELNRIGSTSSTRHAIDFLQAIRCIITPSQRRWSLSEDILLVKFLLNIIVRTHDVSCQRPYSTCKERSSAKASMRLSRDSSSWELQGVAFSMLGEAISRDGSSLPVDIWRSIIEVLRKMMDGLVSKTPIVVDIVMSRFYESFLHCLHLVLSDPKCSVSDHVSVFVSVLQMFLTYGLTGKIPHTSLLIGREEKHHSTMSPKASLGQGNKSNRAVYRPPHLRKKEGSNLKHNRPWHPHSPDSVEDNECTTYIASSDSDFSDGDGPAKDSDSVKNSRVRVAAIICIQDLCQADFKSFSTQWSIFFPTTDVLQPRKSDATLMTCLLFDPSFKARIASASTLAAMLDGLSSIFLQVAEYKEPSKFGSYTALSSSLGQILLQLHRGILYLLQHEANGRLLALLFKILRLVISSTPYSRMPPDLLPTVVTSLRRRIEEGFRFKNDQTGLLGSALGCLSLVLSTSPSSVHVRKMLSEEVSSGFNEAENKSGVLFLLFEYSMQWSSPTICIEALQALRAACHNYPNLVFEYWKDISSTVYVILSGKLTEVPSRSSSDHVGSSTVLSGEKVIAAAIKVLDECLRAVSGFQGTEDLSDEKLEDIPFASDCIRMKKVSSAPSYEPDNGDVVISKTCEYGIQEWHEVIKKYMPLMLGHSSAMVRAASVTCFAGMTSAVFISFTKDKQDFIMSYLINASLHDDAPSVRSAACRAIGIISCFPQIRQSAEILDKFINAVETNTRDPLVSVRITASWALANISDSIRHCVSYLPFGCTGTHANPQLIILLSECALHLAKDGDKVKSNAVRALGYISRIFRCTSSKFRERSADHIDHASKAFSSGEEPKAFQGYNPYICQSYSSEDSHRLEKMVQAIISCITTGNVKVQWNACHALGNLFLNETLRLQDMDWAPFVFGFLLQLLRDSPNFKIRIQAAAALAVPATVLDYGISFSDVVQGVGHVIENLSVDSNSAPTNFKYKIALQKQLTSTMLHILSLTSSTKHDPLKAFLVKKALFLEDWFMGLCSSMEEICQLDAQDESIEDRKKVMISRALQSLIEVYKEKEQHPIAQRFEELREASQGSRSTQISSLQEP</sequence>
<proteinExistence type="predicted"/>
<dbReference type="SUPFAM" id="SSF48371">
    <property type="entry name" value="ARM repeat"/>
    <property type="match status" value="1"/>
</dbReference>
<keyword evidence="4" id="KW-1185">Reference proteome</keyword>
<accession>A0AAE1J385</accession>